<evidence type="ECO:0008006" key="4">
    <source>
        <dbReference type="Google" id="ProtNLM"/>
    </source>
</evidence>
<evidence type="ECO:0000256" key="1">
    <source>
        <dbReference type="SAM" id="SignalP"/>
    </source>
</evidence>
<protein>
    <recommendedName>
        <fullName evidence="4">Immunoglobulin V-set domain-containing protein</fullName>
    </recommendedName>
</protein>
<feature type="signal peptide" evidence="1">
    <location>
        <begin position="1"/>
        <end position="23"/>
    </location>
</feature>
<organism evidence="2 3">
    <name type="scientific">Patagioenas fasciata monilis</name>
    <dbReference type="NCBI Taxonomy" id="372326"/>
    <lineage>
        <taxon>Eukaryota</taxon>
        <taxon>Metazoa</taxon>
        <taxon>Chordata</taxon>
        <taxon>Craniata</taxon>
        <taxon>Vertebrata</taxon>
        <taxon>Euteleostomi</taxon>
        <taxon>Archelosauria</taxon>
        <taxon>Archosauria</taxon>
        <taxon>Dinosauria</taxon>
        <taxon>Saurischia</taxon>
        <taxon>Theropoda</taxon>
        <taxon>Coelurosauria</taxon>
        <taxon>Aves</taxon>
        <taxon>Neognathae</taxon>
        <taxon>Neoaves</taxon>
        <taxon>Columbimorphae</taxon>
        <taxon>Columbiformes</taxon>
        <taxon>Columbidae</taxon>
        <taxon>Patagioenas</taxon>
    </lineage>
</organism>
<dbReference type="STRING" id="372326.A0A1V4JVM8"/>
<proteinExistence type="predicted"/>
<feature type="chain" id="PRO_5012889483" description="Immunoglobulin V-set domain-containing protein" evidence="1">
    <location>
        <begin position="24"/>
        <end position="82"/>
    </location>
</feature>
<keyword evidence="3" id="KW-1185">Reference proteome</keyword>
<dbReference type="Proteomes" id="UP000190648">
    <property type="component" value="Unassembled WGS sequence"/>
</dbReference>
<accession>A0A1V4JVM8</accession>
<dbReference type="AlphaFoldDB" id="A0A1V4JVM8"/>
<dbReference type="EMBL" id="LSYS01005860">
    <property type="protein sequence ID" value="OPJ76259.1"/>
    <property type="molecule type" value="Genomic_DNA"/>
</dbReference>
<gene>
    <name evidence="2" type="ORF">AV530_010295</name>
</gene>
<evidence type="ECO:0000313" key="2">
    <source>
        <dbReference type="EMBL" id="OPJ76259.1"/>
    </source>
</evidence>
<name>A0A1V4JVM8_PATFA</name>
<comment type="caution">
    <text evidence="2">The sequence shown here is derived from an EMBL/GenBank/DDBJ whole genome shotgun (WGS) entry which is preliminary data.</text>
</comment>
<dbReference type="OrthoDB" id="9631130at2759"/>
<keyword evidence="1" id="KW-0732">Signal</keyword>
<sequence length="82" mass="8917">MRRFRGAGLAGLAAVLLVASGRAQVQQEPSAETSEGTGISIKCSHPNIQSYDFIFWVSEKIMINRLVLDVLLPNRSRVSDSG</sequence>
<evidence type="ECO:0000313" key="3">
    <source>
        <dbReference type="Proteomes" id="UP000190648"/>
    </source>
</evidence>
<reference evidence="2 3" key="1">
    <citation type="submission" date="2016-02" db="EMBL/GenBank/DDBJ databases">
        <title>Band-tailed pigeon sequencing and assembly.</title>
        <authorList>
            <person name="Soares A.E."/>
            <person name="Novak B.J."/>
            <person name="Rice E.S."/>
            <person name="O'Connell B."/>
            <person name="Chang D."/>
            <person name="Weber S."/>
            <person name="Shapiro B."/>
        </authorList>
    </citation>
    <scope>NUCLEOTIDE SEQUENCE [LARGE SCALE GENOMIC DNA]</scope>
    <source>
        <strain evidence="2">BTP2013</strain>
        <tissue evidence="2">Blood</tissue>
    </source>
</reference>